<dbReference type="EMBL" id="LCAH01000006">
    <property type="protein sequence ID" value="KKR87058.1"/>
    <property type="molecule type" value="Genomic_DNA"/>
</dbReference>
<keyword evidence="1" id="KW-0812">Transmembrane</keyword>
<evidence type="ECO:0000313" key="3">
    <source>
        <dbReference type="Proteomes" id="UP000034616"/>
    </source>
</evidence>
<sequence length="487" mass="56043">MKSHWFIRVLQGLIAVLPVGIFCWLVWMNLVPSGVFVTERSVHGQSAFIERVLPDTRVREPYVDASGDWVQSIVGDPAFFFVHPHRRFDMVQAEVWFKNETVPIVEFGALAQNVGEVYDLHPLQNLLIDHSSWNRLEQDGFVLLQRDPVYESIDAFRKHPPAREQIATYHYALETPFRLSTYNPSNEKQTIDVSLRGFHEFYTYIKNETLHFDIRYMDMNRTNGDDALRVVVLNEAGQSVGEVRALDDGNTGDNSRPSALKTLTLDILHLPEGVYKVQLQAEHDIFFRSIITSQQKMVFLNQLYLADEVGYQETPRPVSFWTEGKHLQFVTQHADAVQDVQVGKTIISVTKPYEEYRTVLDELGVLSGHIPKGDMIIRGDGLFAFAPEQYFRPDPVRLRADTDLDRQGIDFIMAKYKAPKKEGNWFVVDVKMDASILSFQDETWKFVFSLPGIDASTQEFLLGGVRLTLQRPVLTWEKMKQEIKERL</sequence>
<proteinExistence type="predicted"/>
<evidence type="ECO:0000256" key="1">
    <source>
        <dbReference type="SAM" id="Phobius"/>
    </source>
</evidence>
<name>A0A0G0UDL9_9BACT</name>
<comment type="caution">
    <text evidence="2">The sequence shown here is derived from an EMBL/GenBank/DDBJ whole genome shotgun (WGS) entry which is preliminary data.</text>
</comment>
<evidence type="ECO:0000313" key="2">
    <source>
        <dbReference type="EMBL" id="KKR87058.1"/>
    </source>
</evidence>
<accession>A0A0G0UDL9</accession>
<dbReference type="Proteomes" id="UP000034616">
    <property type="component" value="Unassembled WGS sequence"/>
</dbReference>
<reference evidence="2 3" key="1">
    <citation type="journal article" date="2015" name="Nature">
        <title>rRNA introns, odd ribosomes, and small enigmatic genomes across a large radiation of phyla.</title>
        <authorList>
            <person name="Brown C.T."/>
            <person name="Hug L.A."/>
            <person name="Thomas B.C."/>
            <person name="Sharon I."/>
            <person name="Castelle C.J."/>
            <person name="Singh A."/>
            <person name="Wilkins M.J."/>
            <person name="Williams K.H."/>
            <person name="Banfield J.F."/>
        </authorList>
    </citation>
    <scope>NUCLEOTIDE SEQUENCE [LARGE SCALE GENOMIC DNA]</scope>
</reference>
<protein>
    <submittedName>
        <fullName evidence="2">Uncharacterized protein</fullName>
    </submittedName>
</protein>
<keyword evidence="1" id="KW-0472">Membrane</keyword>
<dbReference type="AlphaFoldDB" id="A0A0G0UDL9"/>
<keyword evidence="1" id="KW-1133">Transmembrane helix</keyword>
<gene>
    <name evidence="2" type="ORF">UU35_C0006G0011</name>
</gene>
<feature type="transmembrane region" description="Helical" evidence="1">
    <location>
        <begin position="12"/>
        <end position="30"/>
    </location>
</feature>
<organism evidence="2 3">
    <name type="scientific">Candidatus Uhrbacteria bacterium GW2011_GWC2_41_11</name>
    <dbReference type="NCBI Taxonomy" id="1618985"/>
    <lineage>
        <taxon>Bacteria</taxon>
        <taxon>Candidatus Uhriibacteriota</taxon>
    </lineage>
</organism>